<organism evidence="3 4">
    <name type="scientific">Aromatoleum bremense</name>
    <dbReference type="NCBI Taxonomy" id="76115"/>
    <lineage>
        <taxon>Bacteria</taxon>
        <taxon>Pseudomonadati</taxon>
        <taxon>Pseudomonadota</taxon>
        <taxon>Betaproteobacteria</taxon>
        <taxon>Rhodocyclales</taxon>
        <taxon>Rhodocyclaceae</taxon>
        <taxon>Aromatoleum</taxon>
    </lineage>
</organism>
<gene>
    <name evidence="3" type="ORF">GPA24_05845</name>
</gene>
<name>A0ABX1NSU5_9RHOO</name>
<evidence type="ECO:0000256" key="1">
    <source>
        <dbReference type="SAM" id="MobiDB-lite"/>
    </source>
</evidence>
<evidence type="ECO:0000259" key="2">
    <source>
        <dbReference type="Pfam" id="PF13643"/>
    </source>
</evidence>
<sequence>MPGIRQPSNFSQLKAHDEQLERLGLLAERYFADDPNTCLLKLRQLAEGMAQSVASRVGIYTSADERQIDLLRRLQDHGIVPREVGGLFHEIRKAGNDANHNLAGEPPVQIHTELSTHGMTWRVGEEVSVEDDAVTPARRTARPDRRQPSTSGSHGQC</sequence>
<feature type="region of interest" description="Disordered" evidence="1">
    <location>
        <begin position="128"/>
        <end position="157"/>
    </location>
</feature>
<keyword evidence="4" id="KW-1185">Reference proteome</keyword>
<dbReference type="Proteomes" id="UP000633943">
    <property type="component" value="Unassembled WGS sequence"/>
</dbReference>
<proteinExistence type="predicted"/>
<accession>A0ABX1NSU5</accession>
<protein>
    <submittedName>
        <fullName evidence="3">DUF4145 domain-containing protein</fullName>
    </submittedName>
</protein>
<dbReference type="EMBL" id="WTVP01000011">
    <property type="protein sequence ID" value="NMG15074.1"/>
    <property type="molecule type" value="Genomic_DNA"/>
</dbReference>
<comment type="caution">
    <text evidence="3">The sequence shown here is derived from an EMBL/GenBank/DDBJ whole genome shotgun (WGS) entry which is preliminary data.</text>
</comment>
<evidence type="ECO:0000313" key="4">
    <source>
        <dbReference type="Proteomes" id="UP000633943"/>
    </source>
</evidence>
<dbReference type="InterPro" id="IPR025285">
    <property type="entry name" value="DUF4145"/>
</dbReference>
<feature type="compositionally biased region" description="Polar residues" evidence="1">
    <location>
        <begin position="148"/>
        <end position="157"/>
    </location>
</feature>
<feature type="domain" description="DUF4145" evidence="2">
    <location>
        <begin position="27"/>
        <end position="104"/>
    </location>
</feature>
<reference evidence="3 4" key="1">
    <citation type="submission" date="2019-12" db="EMBL/GenBank/DDBJ databases">
        <title>Comparative genomics gives insights into the taxonomy of the Azoarcus-Aromatoleum group and reveals separate origins of nif in the plant-associated Azoarcus and non-plant-associated Aromatoleum sub-groups.</title>
        <authorList>
            <person name="Lafos M."/>
            <person name="Maluk M."/>
            <person name="Batista M."/>
            <person name="Junghare M."/>
            <person name="Carmona M."/>
            <person name="Faoro H."/>
            <person name="Cruz L.M."/>
            <person name="Battistoni F."/>
            <person name="De Souza E."/>
            <person name="Pedrosa F."/>
            <person name="Chen W.-M."/>
            <person name="Poole P.S."/>
            <person name="Dixon R.A."/>
            <person name="James E.K."/>
        </authorList>
    </citation>
    <scope>NUCLEOTIDE SEQUENCE [LARGE SCALE GENOMIC DNA]</scope>
    <source>
        <strain evidence="3 4">PbN1</strain>
    </source>
</reference>
<evidence type="ECO:0000313" key="3">
    <source>
        <dbReference type="EMBL" id="NMG15074.1"/>
    </source>
</evidence>
<dbReference type="RefSeq" id="WP_169201785.1">
    <property type="nucleotide sequence ID" value="NZ_CP059467.1"/>
</dbReference>
<dbReference type="Pfam" id="PF13643">
    <property type="entry name" value="DUF4145"/>
    <property type="match status" value="1"/>
</dbReference>